<proteinExistence type="predicted"/>
<dbReference type="PROSITE" id="PS51671">
    <property type="entry name" value="ACT"/>
    <property type="match status" value="1"/>
</dbReference>
<comment type="caution">
    <text evidence="2">The sequence shown here is derived from an EMBL/GenBank/DDBJ whole genome shotgun (WGS) entry which is preliminary data.</text>
</comment>
<sequence length="172" mass="18148">MTTSLVLTFIGSDRPGLVNAISERIAAGGGSWLESRLAQLAGQFAGIVLVRVPANAASGLIAALSELQADGLSVTVTEGSEAAPPQDYEALTLEVLGHDRPGIVRDVTQTLRKLGVNIEELSSSIESAPFTGEEMFRAVIKVSVPAHVAVEEVRRSLERLADEIMVDLKEAA</sequence>
<feature type="domain" description="ACT" evidence="1">
    <location>
        <begin position="92"/>
        <end position="171"/>
    </location>
</feature>
<dbReference type="EMBL" id="JACHFJ010000003">
    <property type="protein sequence ID" value="MBB5372934.1"/>
    <property type="molecule type" value="Genomic_DNA"/>
</dbReference>
<organism evidence="2 3">
    <name type="scientific">Acidocella aromatica</name>
    <dbReference type="NCBI Taxonomy" id="1303579"/>
    <lineage>
        <taxon>Bacteria</taxon>
        <taxon>Pseudomonadati</taxon>
        <taxon>Pseudomonadota</taxon>
        <taxon>Alphaproteobacteria</taxon>
        <taxon>Acetobacterales</taxon>
        <taxon>Acidocellaceae</taxon>
        <taxon>Acidocella</taxon>
    </lineage>
</organism>
<dbReference type="Pfam" id="PF01842">
    <property type="entry name" value="ACT"/>
    <property type="match status" value="1"/>
</dbReference>
<evidence type="ECO:0000259" key="1">
    <source>
        <dbReference type="PROSITE" id="PS51671"/>
    </source>
</evidence>
<dbReference type="GO" id="GO:0006355">
    <property type="term" value="P:regulation of DNA-templated transcription"/>
    <property type="evidence" value="ECO:0007669"/>
    <property type="project" value="InterPro"/>
</dbReference>
<accession>A0A840VBE8</accession>
<name>A0A840VBE8_9PROT</name>
<dbReference type="PIRSF" id="PIRSF028103">
    <property type="entry name" value="GcvR"/>
    <property type="match status" value="1"/>
</dbReference>
<dbReference type="PANTHER" id="PTHR34875:SF6">
    <property type="entry name" value="UPF0237 PROTEIN MJ1558"/>
    <property type="match status" value="1"/>
</dbReference>
<dbReference type="Gene3D" id="3.30.70.260">
    <property type="match status" value="2"/>
</dbReference>
<dbReference type="PANTHER" id="PTHR34875">
    <property type="entry name" value="UPF0237 PROTEIN MJ1558"/>
    <property type="match status" value="1"/>
</dbReference>
<dbReference type="InterPro" id="IPR050990">
    <property type="entry name" value="UPF0237/GcvR_regulator"/>
</dbReference>
<dbReference type="InterPro" id="IPR002912">
    <property type="entry name" value="ACT_dom"/>
</dbReference>
<keyword evidence="3" id="KW-1185">Reference proteome</keyword>
<dbReference type="Proteomes" id="UP000553706">
    <property type="component" value="Unassembled WGS sequence"/>
</dbReference>
<gene>
    <name evidence="2" type="ORF">HNP71_001185</name>
</gene>
<dbReference type="Pfam" id="PF13740">
    <property type="entry name" value="ACT_6"/>
    <property type="match status" value="1"/>
</dbReference>
<evidence type="ECO:0000313" key="3">
    <source>
        <dbReference type="Proteomes" id="UP000553706"/>
    </source>
</evidence>
<reference evidence="2 3" key="1">
    <citation type="submission" date="2020-08" db="EMBL/GenBank/DDBJ databases">
        <title>Genomic Encyclopedia of Type Strains, Phase IV (KMG-IV): sequencing the most valuable type-strain genomes for metagenomic binning, comparative biology and taxonomic classification.</title>
        <authorList>
            <person name="Goeker M."/>
        </authorList>
    </citation>
    <scope>NUCLEOTIDE SEQUENCE [LARGE SCALE GENOMIC DNA]</scope>
    <source>
        <strain evidence="2 3">DSM 27026</strain>
    </source>
</reference>
<dbReference type="RefSeq" id="WP_183265944.1">
    <property type="nucleotide sequence ID" value="NZ_JACHFJ010000003.1"/>
</dbReference>
<dbReference type="AlphaFoldDB" id="A0A840VBE8"/>
<dbReference type="InterPro" id="IPR045865">
    <property type="entry name" value="ACT-like_dom_sf"/>
</dbReference>
<dbReference type="SUPFAM" id="SSF55021">
    <property type="entry name" value="ACT-like"/>
    <property type="match status" value="2"/>
</dbReference>
<dbReference type="CDD" id="cd04869">
    <property type="entry name" value="ACT_GcvR_2"/>
    <property type="match status" value="1"/>
</dbReference>
<protein>
    <submittedName>
        <fullName evidence="2">Glycine cleavage system regulatory protein</fullName>
    </submittedName>
</protein>
<dbReference type="InterPro" id="IPR016867">
    <property type="entry name" value="GcvR"/>
</dbReference>
<evidence type="ECO:0000313" key="2">
    <source>
        <dbReference type="EMBL" id="MBB5372934.1"/>
    </source>
</evidence>